<dbReference type="InterPro" id="IPR014710">
    <property type="entry name" value="RmlC-like_jellyroll"/>
</dbReference>
<dbReference type="SUPFAM" id="SSF51182">
    <property type="entry name" value="RmlC-like cupins"/>
    <property type="match status" value="1"/>
</dbReference>
<sequence>MAMHHARSGELIDLRPLGESLRETVSQALVRADHLEVMRLVLPRDQQLPSHAIDASAITIQCLEGAVMLTAQDTTQRMPAGTLVYLAPGVAHAVKALEDSTLLVTLMLARP</sequence>
<reference evidence="1 2" key="1">
    <citation type="journal article" date="2012" name="BMC Genomics">
        <title>Comparative genomics of the classical Bordetella subspecies: the evolution and exchange of virulence-associated diversity amongst closely related pathogens.</title>
        <authorList>
            <person name="Park J."/>
            <person name="Zhang Y."/>
            <person name="Buboltz A.M."/>
            <person name="Zhang X."/>
            <person name="Schuster S.C."/>
            <person name="Ahuja U."/>
            <person name="Liu M."/>
            <person name="Miller J.F."/>
            <person name="Sebaihia M."/>
            <person name="Bentley S.D."/>
            <person name="Parkhill J."/>
            <person name="Harvill E.T."/>
        </authorList>
    </citation>
    <scope>NUCLEOTIDE SEQUENCE [LARGE SCALE GENOMIC DNA]</scope>
    <source>
        <strain evidence="1 2">253</strain>
    </source>
</reference>
<proteinExistence type="predicted"/>
<dbReference type="PANTHER" id="PTHR37694:SF1">
    <property type="entry name" value="SLR8022 PROTEIN"/>
    <property type="match status" value="1"/>
</dbReference>
<dbReference type="PANTHER" id="PTHR37694">
    <property type="entry name" value="SLR8022 PROTEIN"/>
    <property type="match status" value="1"/>
</dbReference>
<evidence type="ECO:0008006" key="3">
    <source>
        <dbReference type="Google" id="ProtNLM"/>
    </source>
</evidence>
<gene>
    <name evidence="1" type="ORF">BN112_1056</name>
</gene>
<protein>
    <recommendedName>
        <fullName evidence="3">Cupin 2 conserved barrel domain-containing protein</fullName>
    </recommendedName>
</protein>
<dbReference type="InterPro" id="IPR011051">
    <property type="entry name" value="RmlC_Cupin_sf"/>
</dbReference>
<dbReference type="EMBL" id="HE965806">
    <property type="protein sequence ID" value="CCJ52974.1"/>
    <property type="molecule type" value="Genomic_DNA"/>
</dbReference>
<dbReference type="KEGG" id="bbh:BN112_1056"/>
<evidence type="ECO:0000313" key="1">
    <source>
        <dbReference type="EMBL" id="CCJ52974.1"/>
    </source>
</evidence>
<name>A0A0C6P474_BORBO</name>
<evidence type="ECO:0000313" key="2">
    <source>
        <dbReference type="Proteomes" id="UP000007564"/>
    </source>
</evidence>
<dbReference type="RefSeq" id="WP_003810529.1">
    <property type="nucleotide sequence ID" value="NC_019382.1"/>
</dbReference>
<dbReference type="HOGENOM" id="CLU_143539_0_0_4"/>
<dbReference type="CDD" id="cd02230">
    <property type="entry name" value="cupin_HP0902-like"/>
    <property type="match status" value="1"/>
</dbReference>
<dbReference type="Proteomes" id="UP000007564">
    <property type="component" value="Chromosome"/>
</dbReference>
<dbReference type="AlphaFoldDB" id="A0A0C6P474"/>
<organism evidence="1 2">
    <name type="scientific">Bordetella bronchiseptica 253</name>
    <dbReference type="NCBI Taxonomy" id="568707"/>
    <lineage>
        <taxon>Bacteria</taxon>
        <taxon>Pseudomonadati</taxon>
        <taxon>Pseudomonadota</taxon>
        <taxon>Betaproteobacteria</taxon>
        <taxon>Burkholderiales</taxon>
        <taxon>Alcaligenaceae</taxon>
        <taxon>Bordetella</taxon>
    </lineage>
</organism>
<dbReference type="Gene3D" id="2.60.120.10">
    <property type="entry name" value="Jelly Rolls"/>
    <property type="match status" value="1"/>
</dbReference>
<dbReference type="GeneID" id="69601155"/>
<dbReference type="OrthoDB" id="8265259at2"/>
<accession>A0A0C6P474</accession>